<gene>
    <name evidence="1" type="ORF">IXY24_00005</name>
</gene>
<keyword evidence="1" id="KW-0238">DNA-binding</keyword>
<organism evidence="1">
    <name type="scientific">Bacillus velezensis</name>
    <dbReference type="NCBI Taxonomy" id="492670"/>
    <lineage>
        <taxon>Bacteria</taxon>
        <taxon>Bacillati</taxon>
        <taxon>Bacillota</taxon>
        <taxon>Bacilli</taxon>
        <taxon>Bacillales</taxon>
        <taxon>Bacillaceae</taxon>
        <taxon>Bacillus</taxon>
        <taxon>Bacillus amyloliquefaciens group</taxon>
    </lineage>
</organism>
<sequence length="291" mass="32994">MKKLIMNKIKKEVNEGCFFHVDNHERMYIGKKGKTGIIISIFDLSGDIRRFETNEQILCEDIILFQQSSDDRYVFVYSKLHEYKVKVFSANGKEQSVFSLPSGASCSLLDEKQNLWVGLSDEGIYDDENSNGQSVLCFTLDGQLKETHIDQQLSEIYAPVVDDCYALAEKDGLIYMLYYAYTIIAAFDETDVKRVWIVSDKAYSGVYDQLAISDDGFWIAISDDGFWICKDEQSLSLIPADVSLPMQEVKCCDPDGRELSIQQLKLTSNAIYAISDSGIYKRDIRGGKSNE</sequence>
<accession>A0A7S9HTK0</accession>
<dbReference type="GO" id="GO:0003677">
    <property type="term" value="F:DNA binding"/>
    <property type="evidence" value="ECO:0007669"/>
    <property type="project" value="UniProtKB-KW"/>
</dbReference>
<dbReference type="AlphaFoldDB" id="A0A7S9HTK0"/>
<name>A0A7S9HTK0_BACVE</name>
<reference evidence="1" key="1">
    <citation type="submission" date="2020-11" db="EMBL/GenBank/DDBJ databases">
        <title>Complete genome of Bacillus amyloliguefaciens BZR 277.</title>
        <authorList>
            <person name="Asaturova A."/>
            <person name="Dubyaga V.M."/>
        </authorList>
    </citation>
    <scope>NUCLEOTIDE SEQUENCE</scope>
    <source>
        <strain evidence="1">BZR 277</strain>
    </source>
</reference>
<protein>
    <submittedName>
        <fullName evidence="1">DNA-binding protein</fullName>
    </submittedName>
</protein>
<dbReference type="SUPFAM" id="SSF101898">
    <property type="entry name" value="NHL repeat"/>
    <property type="match status" value="1"/>
</dbReference>
<proteinExistence type="predicted"/>
<dbReference type="EMBL" id="CP064845">
    <property type="protein sequence ID" value="QPG21695.1"/>
    <property type="molecule type" value="Genomic_DNA"/>
</dbReference>
<evidence type="ECO:0000313" key="1">
    <source>
        <dbReference type="EMBL" id="QPG21695.1"/>
    </source>
</evidence>